<evidence type="ECO:0000256" key="1">
    <source>
        <dbReference type="ARBA" id="ARBA00022729"/>
    </source>
</evidence>
<gene>
    <name evidence="5" type="ORF">ILUMI_05364</name>
</gene>
<keyword evidence="6" id="KW-1185">Reference proteome</keyword>
<dbReference type="PROSITE" id="PS51257">
    <property type="entry name" value="PROKAR_LIPOPROTEIN"/>
    <property type="match status" value="1"/>
</dbReference>
<dbReference type="Proteomes" id="UP000801492">
    <property type="component" value="Unassembled WGS sequence"/>
</dbReference>
<organism evidence="5 6">
    <name type="scientific">Ignelater luminosus</name>
    <name type="common">Cucubano</name>
    <name type="synonym">Pyrophorus luminosus</name>
    <dbReference type="NCBI Taxonomy" id="2038154"/>
    <lineage>
        <taxon>Eukaryota</taxon>
        <taxon>Metazoa</taxon>
        <taxon>Ecdysozoa</taxon>
        <taxon>Arthropoda</taxon>
        <taxon>Hexapoda</taxon>
        <taxon>Insecta</taxon>
        <taxon>Pterygota</taxon>
        <taxon>Neoptera</taxon>
        <taxon>Endopterygota</taxon>
        <taxon>Coleoptera</taxon>
        <taxon>Polyphaga</taxon>
        <taxon>Elateriformia</taxon>
        <taxon>Elateroidea</taxon>
        <taxon>Elateridae</taxon>
        <taxon>Agrypninae</taxon>
        <taxon>Pyrophorini</taxon>
        <taxon>Ignelater</taxon>
    </lineage>
</organism>
<evidence type="ECO:0000256" key="2">
    <source>
        <dbReference type="ARBA" id="ARBA00023108"/>
    </source>
</evidence>
<dbReference type="SMART" id="SM00700">
    <property type="entry name" value="JHBP"/>
    <property type="match status" value="1"/>
</dbReference>
<proteinExistence type="inferred from homology"/>
<evidence type="ECO:0000313" key="6">
    <source>
        <dbReference type="Proteomes" id="UP000801492"/>
    </source>
</evidence>
<dbReference type="Gene3D" id="3.15.10.30">
    <property type="entry name" value="Haemolymph juvenile hormone binding protein"/>
    <property type="match status" value="1"/>
</dbReference>
<comment type="similarity">
    <text evidence="3">Belongs to the TO family.</text>
</comment>
<dbReference type="FunFam" id="3.15.10.30:FF:000001">
    <property type="entry name" value="Takeout-like protein 1"/>
    <property type="match status" value="1"/>
</dbReference>
<reference evidence="5" key="1">
    <citation type="submission" date="2019-08" db="EMBL/GenBank/DDBJ databases">
        <title>The genome of the North American firefly Photinus pyralis.</title>
        <authorList>
            <consortium name="Photinus pyralis genome working group"/>
            <person name="Fallon T.R."/>
            <person name="Sander Lower S.E."/>
            <person name="Weng J.-K."/>
        </authorList>
    </citation>
    <scope>NUCLEOTIDE SEQUENCE</scope>
    <source>
        <strain evidence="5">TRF0915ILg1</strain>
        <tissue evidence="5">Whole body</tissue>
    </source>
</reference>
<evidence type="ECO:0000256" key="3">
    <source>
        <dbReference type="ARBA" id="ARBA00060902"/>
    </source>
</evidence>
<sequence length="277" mass="31578">MKYGIVLLALFALLISACYAGKLRKYPIILFLKVIKTKDKKLRLKYVFYSFLASEYQICKRDNPNYSECMKNAIQDALTRLDNGIPTLNVPPLQPLNIPSITIGEGKGAVNVVQKYKNFNLYDVGKSIIEKIEAKATPNDLKLEVELLSPETRFEADYSFNGRVLLLPIVGDGKCTVTLQQVKITINLYAETFEKKEKKYLKVKNVTLKLVPGKVIYNFENLFNGDERLGNEMNRLLNDNWKDVYDDIGDQYAVALQTVFADYADKVFSKVPFEEIS</sequence>
<comment type="caution">
    <text evidence="5">The sequence shown here is derived from an EMBL/GenBank/DDBJ whole genome shotgun (WGS) entry which is preliminary data.</text>
</comment>
<protein>
    <submittedName>
        <fullName evidence="5">Uncharacterized protein</fullName>
    </submittedName>
</protein>
<dbReference type="OrthoDB" id="8190514at2759"/>
<name>A0A8K0GDM8_IGNLU</name>
<dbReference type="InterPro" id="IPR010562">
    <property type="entry name" value="Haemolymph_juvenile_hormone-bd"/>
</dbReference>
<dbReference type="Pfam" id="PF06585">
    <property type="entry name" value="JHBP"/>
    <property type="match status" value="1"/>
</dbReference>
<evidence type="ECO:0000256" key="4">
    <source>
        <dbReference type="SAM" id="SignalP"/>
    </source>
</evidence>
<dbReference type="PANTHER" id="PTHR11008">
    <property type="entry name" value="PROTEIN TAKEOUT-LIKE PROTEIN"/>
    <property type="match status" value="1"/>
</dbReference>
<dbReference type="EMBL" id="VTPC01001983">
    <property type="protein sequence ID" value="KAF2900825.1"/>
    <property type="molecule type" value="Genomic_DNA"/>
</dbReference>
<keyword evidence="1 4" id="KW-0732">Signal</keyword>
<accession>A0A8K0GDM8</accession>
<dbReference type="GO" id="GO:0007623">
    <property type="term" value="P:circadian rhythm"/>
    <property type="evidence" value="ECO:0007669"/>
    <property type="project" value="UniProtKB-ARBA"/>
</dbReference>
<dbReference type="InterPro" id="IPR038606">
    <property type="entry name" value="To_sf"/>
</dbReference>
<dbReference type="GO" id="GO:0005615">
    <property type="term" value="C:extracellular space"/>
    <property type="evidence" value="ECO:0007669"/>
    <property type="project" value="TreeGrafter"/>
</dbReference>
<feature type="chain" id="PRO_5035449368" evidence="4">
    <location>
        <begin position="21"/>
        <end position="277"/>
    </location>
</feature>
<feature type="signal peptide" evidence="4">
    <location>
        <begin position="1"/>
        <end position="20"/>
    </location>
</feature>
<dbReference type="AlphaFoldDB" id="A0A8K0GDM8"/>
<evidence type="ECO:0000313" key="5">
    <source>
        <dbReference type="EMBL" id="KAF2900825.1"/>
    </source>
</evidence>
<keyword evidence="2" id="KW-0090">Biological rhythms</keyword>
<dbReference type="PANTHER" id="PTHR11008:SF32">
    <property type="entry name" value="CIRCADIAN CLOCK-CONTROLLED PROTEIN DAYWAKE-RELATED"/>
    <property type="match status" value="1"/>
</dbReference>